<gene>
    <name evidence="2" type="ORF">BGHDH14_bghG003977000002001</name>
</gene>
<protein>
    <submittedName>
        <fullName evidence="2">Uncharacterized protein</fullName>
    </submittedName>
</protein>
<evidence type="ECO:0000313" key="3">
    <source>
        <dbReference type="Proteomes" id="UP000015441"/>
    </source>
</evidence>
<reference evidence="2 3" key="1">
    <citation type="journal article" date="2010" name="Science">
        <title>Genome expansion and gene loss in powdery mildew fungi reveal tradeoffs in extreme parasitism.</title>
        <authorList>
            <person name="Spanu P.D."/>
            <person name="Abbott J.C."/>
            <person name="Amselem J."/>
            <person name="Burgis T.A."/>
            <person name="Soanes D.M."/>
            <person name="Stueber K."/>
            <person name="Ver Loren van Themaat E."/>
            <person name="Brown J.K.M."/>
            <person name="Butcher S.A."/>
            <person name="Gurr S.J."/>
            <person name="Lebrun M.-H."/>
            <person name="Ridout C.J."/>
            <person name="Schulze-Lefert P."/>
            <person name="Talbot N.J."/>
            <person name="Ahmadinejad N."/>
            <person name="Ametz C."/>
            <person name="Barton G.R."/>
            <person name="Benjdia M."/>
            <person name="Bidzinski P."/>
            <person name="Bindschedler L.V."/>
            <person name="Both M."/>
            <person name="Brewer M.T."/>
            <person name="Cadle-Davidson L."/>
            <person name="Cadle-Davidson M.M."/>
            <person name="Collemare J."/>
            <person name="Cramer R."/>
            <person name="Frenkel O."/>
            <person name="Godfrey D."/>
            <person name="Harriman J."/>
            <person name="Hoede C."/>
            <person name="King B.C."/>
            <person name="Klages S."/>
            <person name="Kleemann J."/>
            <person name="Knoll D."/>
            <person name="Koti P.S."/>
            <person name="Kreplak J."/>
            <person name="Lopez-Ruiz F.J."/>
            <person name="Lu X."/>
            <person name="Maekawa T."/>
            <person name="Mahanil S."/>
            <person name="Micali C."/>
            <person name="Milgroom M.G."/>
            <person name="Montana G."/>
            <person name="Noir S."/>
            <person name="O'Connell R.J."/>
            <person name="Oberhaensli S."/>
            <person name="Parlange F."/>
            <person name="Pedersen C."/>
            <person name="Quesneville H."/>
            <person name="Reinhardt R."/>
            <person name="Rott M."/>
            <person name="Sacristan S."/>
            <person name="Schmidt S.M."/>
            <person name="Schoen M."/>
            <person name="Skamnioti P."/>
            <person name="Sommer H."/>
            <person name="Stephens A."/>
            <person name="Takahara H."/>
            <person name="Thordal-Christensen H."/>
            <person name="Vigouroux M."/>
            <person name="Wessling R."/>
            <person name="Wicker T."/>
            <person name="Panstruga R."/>
        </authorList>
    </citation>
    <scope>NUCLEOTIDE SEQUENCE [LARGE SCALE GENOMIC DNA]</scope>
    <source>
        <strain evidence="2">DH14</strain>
    </source>
</reference>
<sequence length="132" mass="14500">MTKLIHTCRYTEDEVPPKTGVEAAQVIAKQEPVTQPSVKIEAPFSQSGQNGGDIEQTFKDERDLVSEVEFNLNSSAVGNCFDSSVDAHGPGIKEDGEIFGQRVTTTCYKGDSGNEEDIKRAEDVEERACRIF</sequence>
<dbReference type="InParanoid" id="N1JIR7"/>
<dbReference type="Proteomes" id="UP000015441">
    <property type="component" value="Unassembled WGS sequence"/>
</dbReference>
<evidence type="ECO:0000256" key="1">
    <source>
        <dbReference type="SAM" id="MobiDB-lite"/>
    </source>
</evidence>
<comment type="caution">
    <text evidence="2">The sequence shown here is derived from an EMBL/GenBank/DDBJ whole genome shotgun (WGS) entry which is preliminary data.</text>
</comment>
<proteinExistence type="predicted"/>
<dbReference type="HOGENOM" id="CLU_136309_0_0_1"/>
<evidence type="ECO:0000313" key="2">
    <source>
        <dbReference type="EMBL" id="CCU78310.1"/>
    </source>
</evidence>
<dbReference type="AlphaFoldDB" id="N1JIR7"/>
<name>N1JIR7_BLUG1</name>
<organism evidence="2 3">
    <name type="scientific">Blumeria graminis f. sp. hordei (strain DH14)</name>
    <name type="common">Barley powdery mildew</name>
    <name type="synonym">Oidium monilioides f. sp. hordei</name>
    <dbReference type="NCBI Taxonomy" id="546991"/>
    <lineage>
        <taxon>Eukaryota</taxon>
        <taxon>Fungi</taxon>
        <taxon>Dikarya</taxon>
        <taxon>Ascomycota</taxon>
        <taxon>Pezizomycotina</taxon>
        <taxon>Leotiomycetes</taxon>
        <taxon>Erysiphales</taxon>
        <taxon>Erysiphaceae</taxon>
        <taxon>Blumeria</taxon>
        <taxon>Blumeria hordei</taxon>
    </lineage>
</organism>
<dbReference type="EMBL" id="CAUH01003977">
    <property type="protein sequence ID" value="CCU78310.1"/>
    <property type="molecule type" value="Genomic_DNA"/>
</dbReference>
<feature type="region of interest" description="Disordered" evidence="1">
    <location>
        <begin position="32"/>
        <end position="54"/>
    </location>
</feature>
<dbReference type="OrthoDB" id="10317004at2759"/>
<accession>N1JIR7</accession>
<keyword evidence="3" id="KW-1185">Reference proteome</keyword>